<dbReference type="GO" id="GO:0006950">
    <property type="term" value="P:response to stress"/>
    <property type="evidence" value="ECO:0007669"/>
    <property type="project" value="TreeGrafter"/>
</dbReference>
<dbReference type="GO" id="GO:0003700">
    <property type="term" value="F:DNA-binding transcription factor activity"/>
    <property type="evidence" value="ECO:0007669"/>
    <property type="project" value="InterPro"/>
</dbReference>
<dbReference type="PANTHER" id="PTHR33164">
    <property type="entry name" value="TRANSCRIPTIONAL REGULATOR, MARR FAMILY"/>
    <property type="match status" value="1"/>
</dbReference>
<dbReference type="SUPFAM" id="SSF46785">
    <property type="entry name" value="Winged helix' DNA-binding domain"/>
    <property type="match status" value="1"/>
</dbReference>
<proteinExistence type="predicted"/>
<dbReference type="Gene3D" id="1.10.10.10">
    <property type="entry name" value="Winged helix-like DNA-binding domain superfamily/Winged helix DNA-binding domain"/>
    <property type="match status" value="1"/>
</dbReference>
<dbReference type="OrthoDB" id="3254910at2"/>
<feature type="domain" description="HTH marR-type" evidence="1">
    <location>
        <begin position="1"/>
        <end position="149"/>
    </location>
</feature>
<protein>
    <submittedName>
        <fullName evidence="2">MarR family transcriptional regulator</fullName>
    </submittedName>
</protein>
<dbReference type="PROSITE" id="PS50995">
    <property type="entry name" value="HTH_MARR_2"/>
    <property type="match status" value="1"/>
</dbReference>
<reference evidence="2 3" key="1">
    <citation type="submission" date="2018-04" db="EMBL/GenBank/DDBJ databases">
        <title>Genomic Encyclopedia of Type Strains, Phase IV (KMG-IV): sequencing the most valuable type-strain genomes for metagenomic binning, comparative biology and taxonomic classification.</title>
        <authorList>
            <person name="Goeker M."/>
        </authorList>
    </citation>
    <scope>NUCLEOTIDE SEQUENCE [LARGE SCALE GENOMIC DNA]</scope>
    <source>
        <strain evidence="2 3">DSM 45771</strain>
    </source>
</reference>
<comment type="caution">
    <text evidence="2">The sequence shown here is derived from an EMBL/GenBank/DDBJ whole genome shotgun (WGS) entry which is preliminary data.</text>
</comment>
<organism evidence="2 3">
    <name type="scientific">Actinomycetospora cinnamomea</name>
    <dbReference type="NCBI Taxonomy" id="663609"/>
    <lineage>
        <taxon>Bacteria</taxon>
        <taxon>Bacillati</taxon>
        <taxon>Actinomycetota</taxon>
        <taxon>Actinomycetes</taxon>
        <taxon>Pseudonocardiales</taxon>
        <taxon>Pseudonocardiaceae</taxon>
        <taxon>Actinomycetospora</taxon>
    </lineage>
</organism>
<dbReference type="AlphaFoldDB" id="A0A2U1FBD3"/>
<gene>
    <name evidence="2" type="ORF">C8D89_106167</name>
</gene>
<evidence type="ECO:0000259" key="1">
    <source>
        <dbReference type="PROSITE" id="PS50995"/>
    </source>
</evidence>
<dbReference type="Pfam" id="PF01047">
    <property type="entry name" value="MarR"/>
    <property type="match status" value="1"/>
</dbReference>
<evidence type="ECO:0000313" key="3">
    <source>
        <dbReference type="Proteomes" id="UP000245639"/>
    </source>
</evidence>
<dbReference type="InterPro" id="IPR036390">
    <property type="entry name" value="WH_DNA-bd_sf"/>
</dbReference>
<dbReference type="SMART" id="SM00347">
    <property type="entry name" value="HTH_MARR"/>
    <property type="match status" value="1"/>
</dbReference>
<dbReference type="EMBL" id="QEKW01000006">
    <property type="protein sequence ID" value="PVZ09503.1"/>
    <property type="molecule type" value="Genomic_DNA"/>
</dbReference>
<sequence length="155" mass="17706">MAEQEPRWLDPAEWHAWRNYIAGQALLAGRLNRELSDRHGLSLADYEILVRLSEQQDHRMRMSLLADEVVASKSRLSHQVSRLEADGLVRRELCPSDGRGVFAVLTDHGFEVLQRAAPDHLEGVRAHFVDLLDDTERKVIGDVFERVQTKLRADS</sequence>
<keyword evidence="3" id="KW-1185">Reference proteome</keyword>
<evidence type="ECO:0000313" key="2">
    <source>
        <dbReference type="EMBL" id="PVZ09503.1"/>
    </source>
</evidence>
<dbReference type="PANTHER" id="PTHR33164:SF99">
    <property type="entry name" value="MARR FAMILY REGULATORY PROTEIN"/>
    <property type="match status" value="1"/>
</dbReference>
<dbReference type="InterPro" id="IPR000835">
    <property type="entry name" value="HTH_MarR-typ"/>
</dbReference>
<dbReference type="RefSeq" id="WP_116708691.1">
    <property type="nucleotide sequence ID" value="NZ_QEKW01000006.1"/>
</dbReference>
<dbReference type="InterPro" id="IPR036388">
    <property type="entry name" value="WH-like_DNA-bd_sf"/>
</dbReference>
<dbReference type="InterPro" id="IPR039422">
    <property type="entry name" value="MarR/SlyA-like"/>
</dbReference>
<name>A0A2U1FBD3_9PSEU</name>
<accession>A0A2U1FBD3</accession>
<dbReference type="Proteomes" id="UP000245639">
    <property type="component" value="Unassembled WGS sequence"/>
</dbReference>